<protein>
    <submittedName>
        <fullName evidence="3">ABC transporter substrate-binding protein</fullName>
    </submittedName>
</protein>
<dbReference type="PROSITE" id="PS50983">
    <property type="entry name" value="FE_B12_PBP"/>
    <property type="match status" value="1"/>
</dbReference>
<dbReference type="InterPro" id="IPR050902">
    <property type="entry name" value="ABC_Transporter_SBP"/>
</dbReference>
<reference evidence="3" key="1">
    <citation type="submission" date="2021-04" db="EMBL/GenBank/DDBJ databases">
        <title>Taxonomic assessment of Weissella genus.</title>
        <authorList>
            <person name="Fanelli F."/>
            <person name="Chieffi D."/>
            <person name="Dell'Aquila A."/>
            <person name="Gyu-Sung C."/>
            <person name="Franz C.M.A.P."/>
            <person name="Fusco V."/>
        </authorList>
    </citation>
    <scope>NUCLEOTIDE SEQUENCE</scope>
    <source>
        <strain evidence="3">LMG 25373</strain>
    </source>
</reference>
<organism evidence="3 4">
    <name type="scientific">Periweissella beninensis</name>
    <dbReference type="NCBI Taxonomy" id="504936"/>
    <lineage>
        <taxon>Bacteria</taxon>
        <taxon>Bacillati</taxon>
        <taxon>Bacillota</taxon>
        <taxon>Bacilli</taxon>
        <taxon>Lactobacillales</taxon>
        <taxon>Lactobacillaceae</taxon>
        <taxon>Periweissella</taxon>
    </lineage>
</organism>
<comment type="similarity">
    <text evidence="1">Belongs to the bacterial solute-binding protein 8 family.</text>
</comment>
<sequence length="290" mass="31803">MNKKQRLILVGLLLGLSLGGLFFLLKAQHSQVTQTKNTRIITTTTAMTQVFSALDIPLVGVPTANKLSELPVKMRKLPKVGNHIAVNFEKIVALKPSVVYVDQALTDDYRTKLQAQHIKMVTLDFTNYGTLKQSITQLGQQYQRVAKAQALISHIKLKSVNVSKKPKVLILMGMPGGGFLTMNAHSYIGDLVTRAGGQVVGANQQSLYGTPSTEKIVKANPDIIIRLAHAMPSEVKANFNATFAKAPYANLQAVKSKHVYDVTAPVFSPTANLKVKQAYQQIKEWLAQVE</sequence>
<dbReference type="Gene3D" id="3.40.50.1980">
    <property type="entry name" value="Nitrogenase molybdenum iron protein domain"/>
    <property type="match status" value="2"/>
</dbReference>
<feature type="domain" description="Fe/B12 periplasmic-binding" evidence="2">
    <location>
        <begin position="39"/>
        <end position="290"/>
    </location>
</feature>
<comment type="caution">
    <text evidence="3">The sequence shown here is derived from an EMBL/GenBank/DDBJ whole genome shotgun (WGS) entry which is preliminary data.</text>
</comment>
<evidence type="ECO:0000313" key="4">
    <source>
        <dbReference type="Proteomes" id="UP001057481"/>
    </source>
</evidence>
<accession>A0ABT0VHJ2</accession>
<evidence type="ECO:0000313" key="3">
    <source>
        <dbReference type="EMBL" id="MCM2437313.1"/>
    </source>
</evidence>
<dbReference type="RefSeq" id="WP_205142827.1">
    <property type="nucleotide sequence ID" value="NZ_JAFBDN010000001.1"/>
</dbReference>
<dbReference type="PANTHER" id="PTHR30535">
    <property type="entry name" value="VITAMIN B12-BINDING PROTEIN"/>
    <property type="match status" value="1"/>
</dbReference>
<dbReference type="InterPro" id="IPR002491">
    <property type="entry name" value="ABC_transptr_periplasmic_BD"/>
</dbReference>
<dbReference type="PANTHER" id="PTHR30535:SF36">
    <property type="entry name" value="HIGH-AFFINITY HEME UPTAKE SYSTEM PROTEIN ISDE"/>
    <property type="match status" value="1"/>
</dbReference>
<evidence type="ECO:0000256" key="1">
    <source>
        <dbReference type="ARBA" id="ARBA00008814"/>
    </source>
</evidence>
<dbReference type="SUPFAM" id="SSF53807">
    <property type="entry name" value="Helical backbone' metal receptor"/>
    <property type="match status" value="1"/>
</dbReference>
<name>A0ABT0VHJ2_9LACO</name>
<dbReference type="Proteomes" id="UP001057481">
    <property type="component" value="Unassembled WGS sequence"/>
</dbReference>
<gene>
    <name evidence="3" type="ORF">KAK10_05245</name>
</gene>
<proteinExistence type="inferred from homology"/>
<keyword evidence="4" id="KW-1185">Reference proteome</keyword>
<dbReference type="Pfam" id="PF01497">
    <property type="entry name" value="Peripla_BP_2"/>
    <property type="match status" value="1"/>
</dbReference>
<evidence type="ECO:0000259" key="2">
    <source>
        <dbReference type="PROSITE" id="PS50983"/>
    </source>
</evidence>
<dbReference type="EMBL" id="JAGMVS010000062">
    <property type="protein sequence ID" value="MCM2437313.1"/>
    <property type="molecule type" value="Genomic_DNA"/>
</dbReference>